<comment type="caution">
    <text evidence="1">The sequence shown here is derived from an EMBL/GenBank/DDBJ whole genome shotgun (WGS) entry which is preliminary data.</text>
</comment>
<name>A0A9Q1CJ78_HOLLE</name>
<gene>
    <name evidence="1" type="ORF">HOLleu_08791</name>
</gene>
<protein>
    <submittedName>
        <fullName evidence="1">Uncharacterized protein</fullName>
    </submittedName>
</protein>
<evidence type="ECO:0000313" key="1">
    <source>
        <dbReference type="EMBL" id="KAJ8045728.1"/>
    </source>
</evidence>
<dbReference type="OrthoDB" id="289247at2759"/>
<reference evidence="1" key="1">
    <citation type="submission" date="2021-10" db="EMBL/GenBank/DDBJ databases">
        <title>Tropical sea cucumber genome reveals ecological adaptation and Cuvierian tubules defense mechanism.</title>
        <authorList>
            <person name="Chen T."/>
        </authorList>
    </citation>
    <scope>NUCLEOTIDE SEQUENCE</scope>
    <source>
        <strain evidence="1">Nanhai2018</strain>
        <tissue evidence="1">Muscle</tissue>
    </source>
</reference>
<keyword evidence="2" id="KW-1185">Reference proteome</keyword>
<evidence type="ECO:0000313" key="2">
    <source>
        <dbReference type="Proteomes" id="UP001152320"/>
    </source>
</evidence>
<accession>A0A9Q1CJ78</accession>
<dbReference type="AlphaFoldDB" id="A0A9Q1CJ78"/>
<proteinExistence type="predicted"/>
<dbReference type="PROSITE" id="PS00018">
    <property type="entry name" value="EF_HAND_1"/>
    <property type="match status" value="1"/>
</dbReference>
<dbReference type="Gene3D" id="1.10.238.10">
    <property type="entry name" value="EF-hand"/>
    <property type="match status" value="1"/>
</dbReference>
<dbReference type="InterPro" id="IPR018247">
    <property type="entry name" value="EF_Hand_1_Ca_BS"/>
</dbReference>
<dbReference type="Proteomes" id="UP001152320">
    <property type="component" value="Chromosome 3"/>
</dbReference>
<sequence length="87" mass="9861">MFGEITRLTRCGLCQRVPSVASALAPEESISHSVNRSSRVAFSKEIVDSILEDDDFNNDGYLTYLEYTMARRREDLIAESEEKDKAL</sequence>
<dbReference type="EMBL" id="JAIZAY010000003">
    <property type="protein sequence ID" value="KAJ8045728.1"/>
    <property type="molecule type" value="Genomic_DNA"/>
</dbReference>
<organism evidence="1 2">
    <name type="scientific">Holothuria leucospilota</name>
    <name type="common">Black long sea cucumber</name>
    <name type="synonym">Mertensiothuria leucospilota</name>
    <dbReference type="NCBI Taxonomy" id="206669"/>
    <lineage>
        <taxon>Eukaryota</taxon>
        <taxon>Metazoa</taxon>
        <taxon>Echinodermata</taxon>
        <taxon>Eleutherozoa</taxon>
        <taxon>Echinozoa</taxon>
        <taxon>Holothuroidea</taxon>
        <taxon>Aspidochirotacea</taxon>
        <taxon>Aspidochirotida</taxon>
        <taxon>Holothuriidae</taxon>
        <taxon>Holothuria</taxon>
    </lineage>
</organism>